<name>A0A0A8X913_MESS1</name>
<dbReference type="PANTHER" id="PTHR43077">
    <property type="entry name" value="TRANSPORT PERMEASE YVFS-RELATED"/>
    <property type="match status" value="1"/>
</dbReference>
<evidence type="ECO:0000256" key="5">
    <source>
        <dbReference type="SAM" id="Phobius"/>
    </source>
</evidence>
<gene>
    <name evidence="6" type="ORF">SAMD00020551_3937</name>
</gene>
<keyword evidence="7" id="KW-1185">Reference proteome</keyword>
<reference evidence="6 7" key="1">
    <citation type="submission" date="2013-06" db="EMBL/GenBank/DDBJ databases">
        <title>Whole genome shotgun sequence of Bacillus selenatarsenatis SF-1.</title>
        <authorList>
            <person name="Kuroda M."/>
            <person name="Sei K."/>
            <person name="Yamashita M."/>
            <person name="Ike M."/>
        </authorList>
    </citation>
    <scope>NUCLEOTIDE SEQUENCE [LARGE SCALE GENOMIC DNA]</scope>
    <source>
        <strain evidence="6 7">SF-1</strain>
    </source>
</reference>
<protein>
    <recommendedName>
        <fullName evidence="8">Phage infection protein</fullName>
    </recommendedName>
</protein>
<evidence type="ECO:0000256" key="2">
    <source>
        <dbReference type="ARBA" id="ARBA00022692"/>
    </source>
</evidence>
<accession>A0A0A8X913</accession>
<dbReference type="EMBL" id="BASE01000092">
    <property type="protein sequence ID" value="GAM15779.1"/>
    <property type="molecule type" value="Genomic_DNA"/>
</dbReference>
<proteinExistence type="predicted"/>
<dbReference type="PANTHER" id="PTHR43077:SF5">
    <property type="entry name" value="PHAGE INFECTION PROTEIN"/>
    <property type="match status" value="1"/>
</dbReference>
<comment type="caution">
    <text evidence="6">The sequence shown here is derived from an EMBL/GenBank/DDBJ whole genome shotgun (WGS) entry which is preliminary data.</text>
</comment>
<dbReference type="AlphaFoldDB" id="A0A0A8X913"/>
<dbReference type="Proteomes" id="UP000031014">
    <property type="component" value="Unassembled WGS sequence"/>
</dbReference>
<evidence type="ECO:0000256" key="1">
    <source>
        <dbReference type="ARBA" id="ARBA00004141"/>
    </source>
</evidence>
<dbReference type="OrthoDB" id="9811483at2"/>
<dbReference type="GO" id="GO:0016020">
    <property type="term" value="C:membrane"/>
    <property type="evidence" value="ECO:0007669"/>
    <property type="project" value="UniProtKB-SubCell"/>
</dbReference>
<evidence type="ECO:0008006" key="8">
    <source>
        <dbReference type="Google" id="ProtNLM"/>
    </source>
</evidence>
<dbReference type="STRING" id="1321606.SAMD00020551_3937"/>
<dbReference type="RefSeq" id="WP_041967404.1">
    <property type="nucleotide sequence ID" value="NZ_BASE01000092.1"/>
</dbReference>
<evidence type="ECO:0000256" key="3">
    <source>
        <dbReference type="ARBA" id="ARBA00022989"/>
    </source>
</evidence>
<organism evidence="6 7">
    <name type="scientific">Mesobacillus selenatarsenatis (strain DSM 18680 / JCM 14380 / FERM P-15431 / SF-1)</name>
    <dbReference type="NCBI Taxonomy" id="1321606"/>
    <lineage>
        <taxon>Bacteria</taxon>
        <taxon>Bacillati</taxon>
        <taxon>Bacillota</taxon>
        <taxon>Bacilli</taxon>
        <taxon>Bacillales</taxon>
        <taxon>Bacillaceae</taxon>
        <taxon>Mesobacillus</taxon>
    </lineage>
</organism>
<comment type="subcellular location">
    <subcellularLocation>
        <location evidence="1">Membrane</location>
        <topology evidence="1">Multi-pass membrane protein</topology>
    </subcellularLocation>
</comment>
<sequence>MNWFSLFLAQMTQLASNKGVLYSVIAALLVPIVYGGILLSPDWGPYDNLSNLPVAVVNNDKGAMSGDEALNVGEDLVADLKKSNDLGWKFVDSEEAEKD</sequence>
<evidence type="ECO:0000256" key="4">
    <source>
        <dbReference type="ARBA" id="ARBA00023136"/>
    </source>
</evidence>
<keyword evidence="4 5" id="KW-0472">Membrane</keyword>
<dbReference type="InterPro" id="IPR051328">
    <property type="entry name" value="T7SS_ABC-Transporter"/>
</dbReference>
<evidence type="ECO:0000313" key="6">
    <source>
        <dbReference type="EMBL" id="GAM15779.1"/>
    </source>
</evidence>
<keyword evidence="3 5" id="KW-1133">Transmembrane helix</keyword>
<feature type="transmembrane region" description="Helical" evidence="5">
    <location>
        <begin position="20"/>
        <end position="39"/>
    </location>
</feature>
<keyword evidence="2 5" id="KW-0812">Transmembrane</keyword>
<evidence type="ECO:0000313" key="7">
    <source>
        <dbReference type="Proteomes" id="UP000031014"/>
    </source>
</evidence>